<dbReference type="GO" id="GO:0046353">
    <property type="term" value="F:aminoglycoside 3-N-acetyltransferase activity"/>
    <property type="evidence" value="ECO:0007669"/>
    <property type="project" value="UniProtKB-EC"/>
</dbReference>
<dbReference type="InterPro" id="IPR003679">
    <property type="entry name" value="Amioglycoside_AcTrfase"/>
</dbReference>
<protein>
    <recommendedName>
        <fullName evidence="4">Aminoglycoside N(3)-acetyltransferase</fullName>
        <ecNumber evidence="4">2.3.1.-</ecNumber>
    </recommendedName>
</protein>
<organism evidence="5 6">
    <name type="scientific">Halobacillus yeomjeoni</name>
    <dbReference type="NCBI Taxonomy" id="311194"/>
    <lineage>
        <taxon>Bacteria</taxon>
        <taxon>Bacillati</taxon>
        <taxon>Bacillota</taxon>
        <taxon>Bacilli</taxon>
        <taxon>Bacillales</taxon>
        <taxon>Bacillaceae</taxon>
        <taxon>Halobacillus</taxon>
    </lineage>
</organism>
<dbReference type="EMBL" id="JADZSC010000002">
    <property type="protein sequence ID" value="MBH0230219.1"/>
    <property type="molecule type" value="Genomic_DNA"/>
</dbReference>
<reference evidence="5 6" key="1">
    <citation type="journal article" date="2005" name="Int. J. Syst. Evol. Microbiol.">
        <title>Halobacillus yeomjeoni sp. nov., isolated from a marine solar saltern in Korea.</title>
        <authorList>
            <person name="Yoon J.H."/>
            <person name="Kang S.J."/>
            <person name="Lee C.H."/>
            <person name="Oh H.W."/>
            <person name="Oh T.K."/>
        </authorList>
    </citation>
    <scope>NUCLEOTIDE SEQUENCE [LARGE SCALE GENOMIC DNA]</scope>
    <source>
        <strain evidence="5 6">KCTC 3957</strain>
    </source>
</reference>
<keyword evidence="4" id="KW-0046">Antibiotic resistance</keyword>
<gene>
    <name evidence="5" type="ORF">H0267_08335</name>
</gene>
<evidence type="ECO:0000256" key="1">
    <source>
        <dbReference type="ARBA" id="ARBA00006383"/>
    </source>
</evidence>
<dbReference type="PANTHER" id="PTHR11104">
    <property type="entry name" value="AMINOGLYCOSIDE N3-ACETYLTRANSFERASE"/>
    <property type="match status" value="1"/>
</dbReference>
<keyword evidence="3 4" id="KW-0012">Acyltransferase</keyword>
<accession>A0A931MVD2</accession>
<name>A0A931MVD2_9BACI</name>
<keyword evidence="2 4" id="KW-0808">Transferase</keyword>
<dbReference type="Pfam" id="PF02522">
    <property type="entry name" value="Antibiotic_NAT"/>
    <property type="match status" value="1"/>
</dbReference>
<evidence type="ECO:0000256" key="3">
    <source>
        <dbReference type="ARBA" id="ARBA00023315"/>
    </source>
</evidence>
<evidence type="ECO:0000313" key="6">
    <source>
        <dbReference type="Proteomes" id="UP000614490"/>
    </source>
</evidence>
<dbReference type="AlphaFoldDB" id="A0A931MVD2"/>
<dbReference type="EC" id="2.3.1.-" evidence="4"/>
<comment type="catalytic activity">
    <reaction evidence="4">
        <text>a 2-deoxystreptamine antibiotic + acetyl-CoA = an N(3)-acetyl-2-deoxystreptamine antibiotic + CoA + H(+)</text>
        <dbReference type="Rhea" id="RHEA:12665"/>
        <dbReference type="ChEBI" id="CHEBI:15378"/>
        <dbReference type="ChEBI" id="CHEBI:57287"/>
        <dbReference type="ChEBI" id="CHEBI:57288"/>
        <dbReference type="ChEBI" id="CHEBI:57921"/>
        <dbReference type="ChEBI" id="CHEBI:77452"/>
        <dbReference type="EC" id="2.3.1.81"/>
    </reaction>
</comment>
<dbReference type="PANTHER" id="PTHR11104:SF0">
    <property type="entry name" value="SPBETA PROPHAGE-DERIVED AMINOGLYCOSIDE N(3')-ACETYLTRANSFERASE-LIKE PROTEIN YOKD"/>
    <property type="match status" value="1"/>
</dbReference>
<comment type="caution">
    <text evidence="5">The sequence shown here is derived from an EMBL/GenBank/DDBJ whole genome shotgun (WGS) entry which is preliminary data.</text>
</comment>
<evidence type="ECO:0000256" key="2">
    <source>
        <dbReference type="ARBA" id="ARBA00022679"/>
    </source>
</evidence>
<evidence type="ECO:0000313" key="5">
    <source>
        <dbReference type="EMBL" id="MBH0230219.1"/>
    </source>
</evidence>
<sequence length="266" mass="30226">MSEKKVIEQSTKPNTINSLTRDLQKLGIRRGDNLLVHVSMKALGWTVGGPQAVLQSLMDAVTTEGTLIIQTHSPTLSDPSEWKNPPVPKEWHDTIRQTMPAFDRDKTPSTHLGVLPELFRKFPEVYRSYHPTFSISAWGKHAGEVTKDHQLEYSLGENSPLQKAYDLDAKILLIGVGYDTNTSFHLSEYKADVRKEYVRGAPIQKDGREIWMTYKDIEFNEDAFETIGRDFEADHSVIFGKVGLAESRLFSMRESVDFAAKWLNKE</sequence>
<dbReference type="SUPFAM" id="SSF110710">
    <property type="entry name" value="TTHA0583/YokD-like"/>
    <property type="match status" value="1"/>
</dbReference>
<evidence type="ECO:0000256" key="4">
    <source>
        <dbReference type="RuleBase" id="RU365031"/>
    </source>
</evidence>
<comment type="similarity">
    <text evidence="1 4">Belongs to the antibiotic N-acetyltransferase family.</text>
</comment>
<dbReference type="GO" id="GO:0046677">
    <property type="term" value="P:response to antibiotic"/>
    <property type="evidence" value="ECO:0007669"/>
    <property type="project" value="UniProtKB-KW"/>
</dbReference>
<keyword evidence="6" id="KW-1185">Reference proteome</keyword>
<dbReference type="RefSeq" id="WP_197316867.1">
    <property type="nucleotide sequence ID" value="NZ_JADZSC010000002.1"/>
</dbReference>
<dbReference type="InterPro" id="IPR028345">
    <property type="entry name" value="Antibiotic_NAT-like"/>
</dbReference>
<proteinExistence type="inferred from homology"/>
<dbReference type="Proteomes" id="UP000614490">
    <property type="component" value="Unassembled WGS sequence"/>
</dbReference>